<proteinExistence type="predicted"/>
<evidence type="ECO:0000313" key="3">
    <source>
        <dbReference type="EMBL" id="KRX05161.1"/>
    </source>
</evidence>
<dbReference type="AlphaFoldDB" id="A0A0V0QS69"/>
<evidence type="ECO:0000313" key="4">
    <source>
        <dbReference type="Proteomes" id="UP000054937"/>
    </source>
</evidence>
<comment type="caution">
    <text evidence="3">The sequence shown here is derived from an EMBL/GenBank/DDBJ whole genome shotgun (WGS) entry which is preliminary data.</text>
</comment>
<evidence type="ECO:0000259" key="2">
    <source>
        <dbReference type="PROSITE" id="PS50006"/>
    </source>
</evidence>
<dbReference type="SUPFAM" id="SSF49879">
    <property type="entry name" value="SMAD/FHA domain"/>
    <property type="match status" value="1"/>
</dbReference>
<dbReference type="PROSITE" id="PS50006">
    <property type="entry name" value="FHA_DOMAIN"/>
    <property type="match status" value="1"/>
</dbReference>
<organism evidence="3 4">
    <name type="scientific">Pseudocohnilembus persalinus</name>
    <name type="common">Ciliate</name>
    <dbReference type="NCBI Taxonomy" id="266149"/>
    <lineage>
        <taxon>Eukaryota</taxon>
        <taxon>Sar</taxon>
        <taxon>Alveolata</taxon>
        <taxon>Ciliophora</taxon>
        <taxon>Intramacronucleata</taxon>
        <taxon>Oligohymenophorea</taxon>
        <taxon>Scuticociliatia</taxon>
        <taxon>Philasterida</taxon>
        <taxon>Pseudocohnilembidae</taxon>
        <taxon>Pseudocohnilembus</taxon>
    </lineage>
</organism>
<dbReference type="InParanoid" id="A0A0V0QS69"/>
<dbReference type="InterPro" id="IPR000253">
    <property type="entry name" value="FHA_dom"/>
</dbReference>
<name>A0A0V0QS69_PSEPJ</name>
<dbReference type="Proteomes" id="UP000054937">
    <property type="component" value="Unassembled WGS sequence"/>
</dbReference>
<dbReference type="Gene3D" id="2.60.200.20">
    <property type="match status" value="1"/>
</dbReference>
<feature type="coiled-coil region" evidence="1">
    <location>
        <begin position="361"/>
        <end position="388"/>
    </location>
</feature>
<feature type="domain" description="FHA" evidence="2">
    <location>
        <begin position="268"/>
        <end position="319"/>
    </location>
</feature>
<dbReference type="InterPro" id="IPR008984">
    <property type="entry name" value="SMAD_FHA_dom_sf"/>
</dbReference>
<keyword evidence="1" id="KW-0175">Coiled coil</keyword>
<keyword evidence="4" id="KW-1185">Reference proteome</keyword>
<dbReference type="Pfam" id="PF00498">
    <property type="entry name" value="FHA"/>
    <property type="match status" value="1"/>
</dbReference>
<evidence type="ECO:0000256" key="1">
    <source>
        <dbReference type="SAM" id="Coils"/>
    </source>
</evidence>
<sequence length="845" mass="99002">MMKNMEYEQNKNYYEQKSFDKQNGFQAQKQLQYGSQTTRNLYIASQQLQRDSEQVGEMQNLIQNGSSKFSEQLAKNNFPNKEYILNSYNTNSISAKFRKLQVSIIGQLYPLPSNLKLTYHPEILKLQNISIQGLIPVKILSIEQNKNKIEKDHIIESLEIILTKISRKNFIFSLQMKDCDLNINHFSRIFKAIDFKENDENCGEVGRLELNLANNNFYIGQIVDVPIENIEKVAPSFEIGASFQIYFESGYIIEKPKMEVNKFFEQEISIGRKLNANENLQLKQHIVFQQEDYSVSRKQATIHYDFQKKKYWIEDFGLNQCSFQLDKKKKYSIFNNTEINLGRQLSTDEDDSIEPLIALNDEEEQNILQKSQQEYNKLKQNEKIKKKSLLSNDTITTSLQSLEQEQKEEAVTPQQPYFNKRIQNLPEVQVNQLFRQGNENYQNLDTQQQLINKQYKQCKQQLQSDDSNDQIQMAEPSPLTIQQYQINSSMRNFSDQIKNLQIIDSRQQNESNSDISVQMEESVELADNKQQEQNVFQDLHIQKKMTEENKQKGSHAKANFNSKTTNQTKYFTKLKSQQTQNYDIYNNYKNESSNSENNEDEEEKYDDIDLLDTPNYVNLNQQYSDQNLMGLITPTEKDNNNNYNSNSNNMLLSYQQQFQSLKPSFSNNKDQQNYMGQSFFPHQNMNLKNVDSQKSKQLFQNMTNSQVTFNTPKSQNNDKKISSNKQDQILIQVQNGMKTDVYYFEIQEGNFITIGTGKDNDLKIDSNLFNAKDIISEQQCIIGHNLMGNWYVMEHDSSRENCNTFIKMKKRQDQNQRIIYDLGDTTNYVNMGLTTFKLENNQVMV</sequence>
<protein>
    <submittedName>
        <fullName evidence="3">SMAD/FHA domain</fullName>
    </submittedName>
</protein>
<accession>A0A0V0QS69</accession>
<reference evidence="3 4" key="1">
    <citation type="journal article" date="2015" name="Sci. Rep.">
        <title>Genome of the facultative scuticociliatosis pathogen Pseudocohnilembus persalinus provides insight into its virulence through horizontal gene transfer.</title>
        <authorList>
            <person name="Xiong J."/>
            <person name="Wang G."/>
            <person name="Cheng J."/>
            <person name="Tian M."/>
            <person name="Pan X."/>
            <person name="Warren A."/>
            <person name="Jiang C."/>
            <person name="Yuan D."/>
            <person name="Miao W."/>
        </authorList>
    </citation>
    <scope>NUCLEOTIDE SEQUENCE [LARGE SCALE GENOMIC DNA]</scope>
    <source>
        <strain evidence="3">36N120E</strain>
    </source>
</reference>
<dbReference type="EMBL" id="LDAU01000110">
    <property type="protein sequence ID" value="KRX05161.1"/>
    <property type="molecule type" value="Genomic_DNA"/>
</dbReference>
<gene>
    <name evidence="3" type="ORF">PPERSA_06795</name>
</gene>